<protein>
    <submittedName>
        <fullName evidence="4">Threonine--tRNA ligase</fullName>
    </submittedName>
</protein>
<keyword evidence="1" id="KW-0648">Protein biosynthesis</keyword>
<dbReference type="Proteomes" id="UP000699691">
    <property type="component" value="Unassembled WGS sequence"/>
</dbReference>
<dbReference type="FunFam" id="3.40.50.800:FF:000001">
    <property type="entry name" value="Threonine--tRNA ligase"/>
    <property type="match status" value="1"/>
</dbReference>
<evidence type="ECO:0000313" key="5">
    <source>
        <dbReference type="Proteomes" id="UP000699691"/>
    </source>
</evidence>
<dbReference type="EMBL" id="JAGQKY010000081">
    <property type="protein sequence ID" value="MCA9397620.1"/>
    <property type="molecule type" value="Genomic_DNA"/>
</dbReference>
<dbReference type="Pfam" id="PF03129">
    <property type="entry name" value="HGTP_anticodon"/>
    <property type="match status" value="1"/>
</dbReference>
<accession>A0A955LW01</accession>
<feature type="domain" description="Anticodon-binding" evidence="3">
    <location>
        <begin position="29"/>
        <end position="117"/>
    </location>
</feature>
<comment type="caution">
    <text evidence="4">The sequence shown here is derived from an EMBL/GenBank/DDBJ whole genome shotgun (WGS) entry which is preliminary data.</text>
</comment>
<sequence length="127" mass="14303">AIMGAIERFMAVLIEHFAAAFPVWLHPEQVRIIPIGPDQFEYAHSLHKKLLDNDIRAIEDPSNDTLNARIRKAQLDKVPYMLIIGGREEENGTVSVRLRTEENLGAVAVDEFIERVSGKIESKALDL</sequence>
<organism evidence="4 5">
    <name type="scientific">candidate division WWE3 bacterium</name>
    <dbReference type="NCBI Taxonomy" id="2053526"/>
    <lineage>
        <taxon>Bacteria</taxon>
        <taxon>Katanobacteria</taxon>
    </lineage>
</organism>
<feature type="non-terminal residue" evidence="4">
    <location>
        <position position="1"/>
    </location>
</feature>
<dbReference type="InterPro" id="IPR036621">
    <property type="entry name" value="Anticodon-bd_dom_sf"/>
</dbReference>
<dbReference type="SUPFAM" id="SSF52954">
    <property type="entry name" value="Class II aaRS ABD-related"/>
    <property type="match status" value="1"/>
</dbReference>
<reference evidence="4" key="1">
    <citation type="submission" date="2020-04" db="EMBL/GenBank/DDBJ databases">
        <authorList>
            <person name="Zhang T."/>
        </authorList>
    </citation>
    <scope>NUCLEOTIDE SEQUENCE</scope>
    <source>
        <strain evidence="4">HKST-UBA02</strain>
    </source>
</reference>
<dbReference type="GO" id="GO:0006435">
    <property type="term" value="P:threonyl-tRNA aminoacylation"/>
    <property type="evidence" value="ECO:0007669"/>
    <property type="project" value="TreeGrafter"/>
</dbReference>
<name>A0A955LW01_UNCKA</name>
<evidence type="ECO:0000313" key="4">
    <source>
        <dbReference type="EMBL" id="MCA9397620.1"/>
    </source>
</evidence>
<dbReference type="AlphaFoldDB" id="A0A955LW01"/>
<keyword evidence="4" id="KW-0436">Ligase</keyword>
<evidence type="ECO:0000256" key="1">
    <source>
        <dbReference type="ARBA" id="ARBA00022917"/>
    </source>
</evidence>
<reference evidence="4" key="2">
    <citation type="journal article" date="2021" name="Microbiome">
        <title>Successional dynamics and alternative stable states in a saline activated sludge microbial community over 9 years.</title>
        <authorList>
            <person name="Wang Y."/>
            <person name="Ye J."/>
            <person name="Ju F."/>
            <person name="Liu L."/>
            <person name="Boyd J.A."/>
            <person name="Deng Y."/>
            <person name="Parks D.H."/>
            <person name="Jiang X."/>
            <person name="Yin X."/>
            <person name="Woodcroft B.J."/>
            <person name="Tyson G.W."/>
            <person name="Hugenholtz P."/>
            <person name="Polz M.F."/>
            <person name="Zhang T."/>
        </authorList>
    </citation>
    <scope>NUCLEOTIDE SEQUENCE</scope>
    <source>
        <strain evidence="4">HKST-UBA02</strain>
    </source>
</reference>
<dbReference type="InterPro" id="IPR004154">
    <property type="entry name" value="Anticodon-bd"/>
</dbReference>
<evidence type="ECO:0000259" key="3">
    <source>
        <dbReference type="Pfam" id="PF03129"/>
    </source>
</evidence>
<dbReference type="GO" id="GO:0004829">
    <property type="term" value="F:threonine-tRNA ligase activity"/>
    <property type="evidence" value="ECO:0007669"/>
    <property type="project" value="TreeGrafter"/>
</dbReference>
<dbReference type="InterPro" id="IPR047246">
    <property type="entry name" value="ThrRS_anticodon"/>
</dbReference>
<keyword evidence="2" id="KW-0030">Aminoacyl-tRNA synthetase</keyword>
<evidence type="ECO:0000256" key="2">
    <source>
        <dbReference type="ARBA" id="ARBA00023146"/>
    </source>
</evidence>
<dbReference type="CDD" id="cd00860">
    <property type="entry name" value="ThrRS_anticodon"/>
    <property type="match status" value="1"/>
</dbReference>
<proteinExistence type="predicted"/>
<dbReference type="PANTHER" id="PTHR11451">
    <property type="entry name" value="THREONINE-TRNA LIGASE"/>
    <property type="match status" value="1"/>
</dbReference>
<dbReference type="Gene3D" id="3.40.50.800">
    <property type="entry name" value="Anticodon-binding domain"/>
    <property type="match status" value="1"/>
</dbReference>
<dbReference type="PANTHER" id="PTHR11451:SF44">
    <property type="entry name" value="THREONINE--TRNA LIGASE, CHLOROPLASTIC_MITOCHONDRIAL 2"/>
    <property type="match status" value="1"/>
</dbReference>
<gene>
    <name evidence="4" type="ORF">KC573_02225</name>
</gene>